<dbReference type="EMBL" id="MGJV01000018">
    <property type="protein sequence ID" value="OGN14925.1"/>
    <property type="molecule type" value="Genomic_DNA"/>
</dbReference>
<sequence length="112" mass="12682">MPSDDSLEAGAKTLGGELLNDALSILKRDQKEEELYEDEVIVKRRNYVLNVYNYITRSAHSKETLRLKSNAEKRETMGFLMDLMSRATAGKMTDENMALLKQSVGQCGRMGY</sequence>
<comment type="caution">
    <text evidence="1">The sequence shown here is derived from an EMBL/GenBank/DDBJ whole genome shotgun (WGS) entry which is preliminary data.</text>
</comment>
<name>A0A1F8FPC6_9BACT</name>
<proteinExistence type="predicted"/>
<evidence type="ECO:0000313" key="2">
    <source>
        <dbReference type="Proteomes" id="UP000176581"/>
    </source>
</evidence>
<gene>
    <name evidence="1" type="ORF">A3J47_00745</name>
</gene>
<accession>A0A1F8FPC6</accession>
<dbReference type="AlphaFoldDB" id="A0A1F8FPC6"/>
<reference evidence="1 2" key="1">
    <citation type="journal article" date="2016" name="Nat. Commun.">
        <title>Thousands of microbial genomes shed light on interconnected biogeochemical processes in an aquifer system.</title>
        <authorList>
            <person name="Anantharaman K."/>
            <person name="Brown C.T."/>
            <person name="Hug L.A."/>
            <person name="Sharon I."/>
            <person name="Castelle C.J."/>
            <person name="Probst A.J."/>
            <person name="Thomas B.C."/>
            <person name="Singh A."/>
            <person name="Wilkins M.J."/>
            <person name="Karaoz U."/>
            <person name="Brodie E.L."/>
            <person name="Williams K.H."/>
            <person name="Hubbard S.S."/>
            <person name="Banfield J.F."/>
        </authorList>
    </citation>
    <scope>NUCLEOTIDE SEQUENCE [LARGE SCALE GENOMIC DNA]</scope>
</reference>
<evidence type="ECO:0000313" key="1">
    <source>
        <dbReference type="EMBL" id="OGN14925.1"/>
    </source>
</evidence>
<dbReference type="Proteomes" id="UP000176581">
    <property type="component" value="Unassembled WGS sequence"/>
</dbReference>
<organism evidence="1 2">
    <name type="scientific">Candidatus Yanofskybacteria bacterium RIFCSPHIGHO2_02_FULL_43_22</name>
    <dbReference type="NCBI Taxonomy" id="1802681"/>
    <lineage>
        <taxon>Bacteria</taxon>
        <taxon>Candidatus Yanofskyibacteriota</taxon>
    </lineage>
</organism>
<protein>
    <submittedName>
        <fullName evidence="1">Uncharacterized protein</fullName>
    </submittedName>
</protein>